<reference evidence="3" key="2">
    <citation type="submission" date="2020-09" db="EMBL/GenBank/DDBJ databases">
        <authorList>
            <person name="Sun Q."/>
            <person name="Zhou Y."/>
        </authorList>
    </citation>
    <scope>NUCLEOTIDE SEQUENCE</scope>
    <source>
        <strain evidence="3">CGMCC 1.15254</strain>
    </source>
</reference>
<dbReference type="SUPFAM" id="SSF47823">
    <property type="entry name" value="lambda integrase-like, N-terminal domain"/>
    <property type="match status" value="1"/>
</dbReference>
<dbReference type="Proteomes" id="UP000632498">
    <property type="component" value="Unassembled WGS sequence"/>
</dbReference>
<dbReference type="GO" id="GO:0003677">
    <property type="term" value="F:DNA binding"/>
    <property type="evidence" value="ECO:0007669"/>
    <property type="project" value="UniProtKB-KW"/>
</dbReference>
<feature type="compositionally biased region" description="Basic and acidic residues" evidence="2">
    <location>
        <begin position="90"/>
        <end position="102"/>
    </location>
</feature>
<dbReference type="RefSeq" id="WP_188665233.1">
    <property type="nucleotide sequence ID" value="NZ_BMHV01000016.1"/>
</dbReference>
<evidence type="ECO:0000313" key="4">
    <source>
        <dbReference type="Proteomes" id="UP000632498"/>
    </source>
</evidence>
<reference evidence="3" key="1">
    <citation type="journal article" date="2014" name="Int. J. Syst. Evol. Microbiol.">
        <title>Complete genome sequence of Corynebacterium casei LMG S-19264T (=DSM 44701T), isolated from a smear-ripened cheese.</title>
        <authorList>
            <consortium name="US DOE Joint Genome Institute (JGI-PGF)"/>
            <person name="Walter F."/>
            <person name="Albersmeier A."/>
            <person name="Kalinowski J."/>
            <person name="Ruckert C."/>
        </authorList>
    </citation>
    <scope>NUCLEOTIDE SEQUENCE</scope>
    <source>
        <strain evidence="3">CGMCC 1.15254</strain>
    </source>
</reference>
<protein>
    <recommendedName>
        <fullName evidence="5">Integrase</fullName>
    </recommendedName>
</protein>
<dbReference type="EMBL" id="BMHV01000016">
    <property type="protein sequence ID" value="GGF68362.1"/>
    <property type="molecule type" value="Genomic_DNA"/>
</dbReference>
<comment type="caution">
    <text evidence="3">The sequence shown here is derived from an EMBL/GenBank/DDBJ whole genome shotgun (WGS) entry which is preliminary data.</text>
</comment>
<accession>A0A917C4E4</accession>
<organism evidence="3 4">
    <name type="scientific">Terasakiella brassicae</name>
    <dbReference type="NCBI Taxonomy" id="1634917"/>
    <lineage>
        <taxon>Bacteria</taxon>
        <taxon>Pseudomonadati</taxon>
        <taxon>Pseudomonadota</taxon>
        <taxon>Alphaproteobacteria</taxon>
        <taxon>Rhodospirillales</taxon>
        <taxon>Terasakiellaceae</taxon>
        <taxon>Terasakiella</taxon>
    </lineage>
</organism>
<dbReference type="InterPro" id="IPR010998">
    <property type="entry name" value="Integrase_recombinase_N"/>
</dbReference>
<evidence type="ECO:0008006" key="5">
    <source>
        <dbReference type="Google" id="ProtNLM"/>
    </source>
</evidence>
<gene>
    <name evidence="3" type="ORF">GCM10011332_23160</name>
</gene>
<dbReference type="Gene3D" id="1.10.150.130">
    <property type="match status" value="1"/>
</dbReference>
<keyword evidence="4" id="KW-1185">Reference proteome</keyword>
<evidence type="ECO:0000313" key="3">
    <source>
        <dbReference type="EMBL" id="GGF68362.1"/>
    </source>
</evidence>
<feature type="region of interest" description="Disordered" evidence="2">
    <location>
        <begin position="84"/>
        <end position="131"/>
    </location>
</feature>
<keyword evidence="1" id="KW-0238">DNA-binding</keyword>
<name>A0A917C4E4_9PROT</name>
<evidence type="ECO:0000256" key="2">
    <source>
        <dbReference type="SAM" id="MobiDB-lite"/>
    </source>
</evidence>
<dbReference type="AlphaFoldDB" id="A0A917C4E4"/>
<proteinExistence type="predicted"/>
<sequence>MNAPHRRKEWLEFKDWCVQRRLKAFPVHPWTLSAYILWLDAHRRARTLHKRVDVIVRVHLRACVHSPDRDPLVQRTLDAVEKRRLKGSHKSFDGTDLLEPKKKNPTPVQDNTKRVLRHVPPLVNKRPQTDA</sequence>
<evidence type="ECO:0000256" key="1">
    <source>
        <dbReference type="ARBA" id="ARBA00023125"/>
    </source>
</evidence>